<keyword evidence="7" id="KW-1185">Reference proteome</keyword>
<dbReference type="SUPFAM" id="SSF52540">
    <property type="entry name" value="P-loop containing nucleoside triphosphate hydrolases"/>
    <property type="match status" value="1"/>
</dbReference>
<sequence length="264" mass="29639">MTNLAIRLENLSKRYCLDQRNPSSALHEFIDDIIRSPLRQFNPKKQVKTQNNYIWALKDVSFEVNQGEVVAIMGHNGAGKSVLLKILSRITKPTEGYVEIHGRVGSMIEAGASFHPELTGRENIYLNGIILGMKRGEINGKFDEIVSFAEIEAFLDTPVKHYSSGMKGRLGFAITAHLEPEILIIDEVLAVEDVAFQEKSFLKIKEIVQSGRTVLFVSHNMKAVAKICDRAILLNQGRVILQGKTDTVLSHYESYKTNLKNLEN</sequence>
<dbReference type="GO" id="GO:0016887">
    <property type="term" value="F:ATP hydrolysis activity"/>
    <property type="evidence" value="ECO:0007669"/>
    <property type="project" value="InterPro"/>
</dbReference>
<dbReference type="Pfam" id="PF00005">
    <property type="entry name" value="ABC_tran"/>
    <property type="match status" value="1"/>
</dbReference>
<evidence type="ECO:0000256" key="2">
    <source>
        <dbReference type="ARBA" id="ARBA00022448"/>
    </source>
</evidence>
<reference evidence="6 7" key="1">
    <citation type="submission" date="2018-03" db="EMBL/GenBank/DDBJ databases">
        <title>The ancient ancestry and fast evolution of plastids.</title>
        <authorList>
            <person name="Moore K.R."/>
            <person name="Magnabosco C."/>
            <person name="Momper L."/>
            <person name="Gold D.A."/>
            <person name="Bosak T."/>
            <person name="Fournier G.P."/>
        </authorList>
    </citation>
    <scope>NUCLEOTIDE SEQUENCE [LARGE SCALE GENOMIC DNA]</scope>
    <source>
        <strain evidence="6 7">CCALA 016</strain>
    </source>
</reference>
<evidence type="ECO:0000313" key="7">
    <source>
        <dbReference type="Proteomes" id="UP000239001"/>
    </source>
</evidence>
<evidence type="ECO:0000259" key="5">
    <source>
        <dbReference type="PROSITE" id="PS50893"/>
    </source>
</evidence>
<dbReference type="Gene3D" id="3.40.50.300">
    <property type="entry name" value="P-loop containing nucleotide triphosphate hydrolases"/>
    <property type="match status" value="1"/>
</dbReference>
<dbReference type="InterPro" id="IPR003439">
    <property type="entry name" value="ABC_transporter-like_ATP-bd"/>
</dbReference>
<evidence type="ECO:0000256" key="3">
    <source>
        <dbReference type="ARBA" id="ARBA00022741"/>
    </source>
</evidence>
<dbReference type="InterPro" id="IPR003593">
    <property type="entry name" value="AAA+_ATPase"/>
</dbReference>
<dbReference type="GO" id="GO:0016020">
    <property type="term" value="C:membrane"/>
    <property type="evidence" value="ECO:0007669"/>
    <property type="project" value="InterPro"/>
</dbReference>
<dbReference type="PROSITE" id="PS50893">
    <property type="entry name" value="ABC_TRANSPORTER_2"/>
    <property type="match status" value="1"/>
</dbReference>
<dbReference type="OrthoDB" id="9778870at2"/>
<keyword evidence="2" id="KW-0813">Transport</keyword>
<dbReference type="InterPro" id="IPR015860">
    <property type="entry name" value="ABC_transpr_TagH-like"/>
</dbReference>
<accession>A0A2T1LWF3</accession>
<dbReference type="PANTHER" id="PTHR46743:SF2">
    <property type="entry name" value="TEICHOIC ACIDS EXPORT ATP-BINDING PROTEIN TAGH"/>
    <property type="match status" value="1"/>
</dbReference>
<name>A0A2T1LWF3_9CHRO</name>
<dbReference type="SMART" id="SM00382">
    <property type="entry name" value="AAA"/>
    <property type="match status" value="1"/>
</dbReference>
<keyword evidence="4" id="KW-0067">ATP-binding</keyword>
<comment type="similarity">
    <text evidence="1">Belongs to the ABC transporter superfamily.</text>
</comment>
<dbReference type="PANTHER" id="PTHR46743">
    <property type="entry name" value="TEICHOIC ACIDS EXPORT ATP-BINDING PROTEIN TAGH"/>
    <property type="match status" value="1"/>
</dbReference>
<feature type="domain" description="ABC transporter" evidence="5">
    <location>
        <begin position="38"/>
        <end position="261"/>
    </location>
</feature>
<dbReference type="RefSeq" id="WP_106457422.1">
    <property type="nucleotide sequence ID" value="NZ_PXOH01000014.1"/>
</dbReference>
<evidence type="ECO:0000256" key="4">
    <source>
        <dbReference type="ARBA" id="ARBA00022840"/>
    </source>
</evidence>
<comment type="caution">
    <text evidence="6">The sequence shown here is derived from an EMBL/GenBank/DDBJ whole genome shotgun (WGS) entry which is preliminary data.</text>
</comment>
<dbReference type="Proteomes" id="UP000239001">
    <property type="component" value="Unassembled WGS sequence"/>
</dbReference>
<dbReference type="GO" id="GO:0005524">
    <property type="term" value="F:ATP binding"/>
    <property type="evidence" value="ECO:0007669"/>
    <property type="project" value="UniProtKB-KW"/>
</dbReference>
<dbReference type="InterPro" id="IPR027417">
    <property type="entry name" value="P-loop_NTPase"/>
</dbReference>
<gene>
    <name evidence="6" type="ORF">C7H19_13595</name>
</gene>
<keyword evidence="3" id="KW-0547">Nucleotide-binding</keyword>
<dbReference type="GO" id="GO:0140359">
    <property type="term" value="F:ABC-type transporter activity"/>
    <property type="evidence" value="ECO:0007669"/>
    <property type="project" value="InterPro"/>
</dbReference>
<protein>
    <recommendedName>
        <fullName evidence="5">ABC transporter domain-containing protein</fullName>
    </recommendedName>
</protein>
<dbReference type="AlphaFoldDB" id="A0A2T1LWF3"/>
<evidence type="ECO:0000313" key="6">
    <source>
        <dbReference type="EMBL" id="PSF36237.1"/>
    </source>
</evidence>
<reference evidence="6 7" key="2">
    <citation type="submission" date="2018-03" db="EMBL/GenBank/DDBJ databases">
        <authorList>
            <person name="Keele B.F."/>
        </authorList>
    </citation>
    <scope>NUCLEOTIDE SEQUENCE [LARGE SCALE GENOMIC DNA]</scope>
    <source>
        <strain evidence="6 7">CCALA 016</strain>
    </source>
</reference>
<evidence type="ECO:0000256" key="1">
    <source>
        <dbReference type="ARBA" id="ARBA00005417"/>
    </source>
</evidence>
<proteinExistence type="inferred from homology"/>
<dbReference type="CDD" id="cd03220">
    <property type="entry name" value="ABC_KpsT_Wzt"/>
    <property type="match status" value="1"/>
</dbReference>
<dbReference type="InterPro" id="IPR050683">
    <property type="entry name" value="Bact_Polysacc_Export_ATP-bd"/>
</dbReference>
<organism evidence="6 7">
    <name type="scientific">Aphanothece hegewaldii CCALA 016</name>
    <dbReference type="NCBI Taxonomy" id="2107694"/>
    <lineage>
        <taxon>Bacteria</taxon>
        <taxon>Bacillati</taxon>
        <taxon>Cyanobacteriota</taxon>
        <taxon>Cyanophyceae</taxon>
        <taxon>Oscillatoriophycideae</taxon>
        <taxon>Chroococcales</taxon>
        <taxon>Aphanothecaceae</taxon>
        <taxon>Aphanothece</taxon>
    </lineage>
</organism>
<dbReference type="EMBL" id="PXOH01000014">
    <property type="protein sequence ID" value="PSF36237.1"/>
    <property type="molecule type" value="Genomic_DNA"/>
</dbReference>